<evidence type="ECO:0000256" key="1">
    <source>
        <dbReference type="SAM" id="MobiDB-lite"/>
    </source>
</evidence>
<accession>A0A6J4VJ13</accession>
<proteinExistence type="predicted"/>
<gene>
    <name evidence="2" type="ORF">AVDCRST_MAG49-4742</name>
</gene>
<reference evidence="2" key="1">
    <citation type="submission" date="2020-02" db="EMBL/GenBank/DDBJ databases">
        <authorList>
            <person name="Meier V. D."/>
        </authorList>
    </citation>
    <scope>NUCLEOTIDE SEQUENCE</scope>
    <source>
        <strain evidence="2">AVDCRST_MAG49</strain>
    </source>
</reference>
<evidence type="ECO:0000313" key="2">
    <source>
        <dbReference type="EMBL" id="CAA9580118.1"/>
    </source>
</evidence>
<sequence>ADTVVRRRTAVVPLADGRRGQPGLAPGLGARRGVRCHRRPGRVCPLGQSLPDAHGSTVSWRDRLLATPPRPRGRPPAL</sequence>
<feature type="non-terminal residue" evidence="2">
    <location>
        <position position="1"/>
    </location>
</feature>
<feature type="non-terminal residue" evidence="2">
    <location>
        <position position="78"/>
    </location>
</feature>
<name>A0A6J4VJ13_9BACT</name>
<feature type="region of interest" description="Disordered" evidence="1">
    <location>
        <begin position="47"/>
        <end position="78"/>
    </location>
</feature>
<dbReference type="AlphaFoldDB" id="A0A6J4VJ13"/>
<dbReference type="EMBL" id="CADCWG010000329">
    <property type="protein sequence ID" value="CAA9580118.1"/>
    <property type="molecule type" value="Genomic_DNA"/>
</dbReference>
<organism evidence="2">
    <name type="scientific">uncultured Thermomicrobiales bacterium</name>
    <dbReference type="NCBI Taxonomy" id="1645740"/>
    <lineage>
        <taxon>Bacteria</taxon>
        <taxon>Pseudomonadati</taxon>
        <taxon>Thermomicrobiota</taxon>
        <taxon>Thermomicrobia</taxon>
        <taxon>Thermomicrobiales</taxon>
        <taxon>environmental samples</taxon>
    </lineage>
</organism>
<protein>
    <submittedName>
        <fullName evidence="2">Uncharacterized protein</fullName>
    </submittedName>
</protein>